<gene>
    <name evidence="1" type="ORF">Vbra_1519</name>
</gene>
<name>A0A0G4EPV1_VITBC</name>
<proteinExistence type="predicted"/>
<dbReference type="AlphaFoldDB" id="A0A0G4EPV1"/>
<protein>
    <submittedName>
        <fullName evidence="1">Uncharacterized protein</fullName>
    </submittedName>
</protein>
<sequence>MPQHVHGRRWVRRLAAAFAGAGVLATKAIVWTGTQQYSDCHDCTAYPNSKLVGNPTPLASVLLQTHMEAHPLPHDFPAPPAFIQLK</sequence>
<dbReference type="VEuPathDB" id="CryptoDB:Vbra_1519"/>
<dbReference type="InParanoid" id="A0A0G4EPV1"/>
<reference evidence="1 2" key="1">
    <citation type="submission" date="2014-11" db="EMBL/GenBank/DDBJ databases">
        <authorList>
            <person name="Zhu J."/>
            <person name="Qi W."/>
            <person name="Song R."/>
        </authorList>
    </citation>
    <scope>NUCLEOTIDE SEQUENCE [LARGE SCALE GENOMIC DNA]</scope>
</reference>
<evidence type="ECO:0000313" key="2">
    <source>
        <dbReference type="Proteomes" id="UP000041254"/>
    </source>
</evidence>
<dbReference type="EMBL" id="CDMY01000284">
    <property type="protein sequence ID" value="CEL99603.1"/>
    <property type="molecule type" value="Genomic_DNA"/>
</dbReference>
<organism evidence="1 2">
    <name type="scientific">Vitrella brassicaformis (strain CCMP3155)</name>
    <dbReference type="NCBI Taxonomy" id="1169540"/>
    <lineage>
        <taxon>Eukaryota</taxon>
        <taxon>Sar</taxon>
        <taxon>Alveolata</taxon>
        <taxon>Colpodellida</taxon>
        <taxon>Vitrellaceae</taxon>
        <taxon>Vitrella</taxon>
    </lineage>
</organism>
<accession>A0A0G4EPV1</accession>
<keyword evidence="2" id="KW-1185">Reference proteome</keyword>
<dbReference type="Proteomes" id="UP000041254">
    <property type="component" value="Unassembled WGS sequence"/>
</dbReference>
<evidence type="ECO:0000313" key="1">
    <source>
        <dbReference type="EMBL" id="CEL99603.1"/>
    </source>
</evidence>